<evidence type="ECO:0000256" key="5">
    <source>
        <dbReference type="ARBA" id="ARBA00023136"/>
    </source>
</evidence>
<dbReference type="Proteomes" id="UP000075606">
    <property type="component" value="Unassembled WGS sequence"/>
</dbReference>
<dbReference type="RefSeq" id="WP_068222019.1">
    <property type="nucleotide sequence ID" value="NZ_CP139724.1"/>
</dbReference>
<comment type="caution">
    <text evidence="9">The sequence shown here is derived from an EMBL/GenBank/DDBJ whole genome shotgun (WGS) entry which is preliminary data.</text>
</comment>
<name>A0A150X4C1_9BACT</name>
<feature type="transmembrane region" description="Helical" evidence="6">
    <location>
        <begin position="292"/>
        <end position="314"/>
    </location>
</feature>
<dbReference type="InterPro" id="IPR025857">
    <property type="entry name" value="MacB_PCD"/>
</dbReference>
<reference evidence="9 10" key="1">
    <citation type="submission" date="2016-01" db="EMBL/GenBank/DDBJ databases">
        <title>Genome sequencing of Roseivirga spongicola UST030701-084.</title>
        <authorList>
            <person name="Selvaratnam C."/>
            <person name="Thevarajoo S."/>
            <person name="Goh K.M."/>
            <person name="Ee R."/>
            <person name="Chan K.-G."/>
            <person name="Chong C.S."/>
        </authorList>
    </citation>
    <scope>NUCLEOTIDE SEQUENCE [LARGE SCALE GENOMIC DNA]</scope>
    <source>
        <strain evidence="9 10">UST030701-084</strain>
    </source>
</reference>
<feature type="domain" description="ABC3 transporter permease C-terminal" evidence="7">
    <location>
        <begin position="670"/>
        <end position="773"/>
    </location>
</feature>
<keyword evidence="10" id="KW-1185">Reference proteome</keyword>
<dbReference type="AlphaFoldDB" id="A0A150X4C1"/>
<proteinExistence type="predicted"/>
<keyword evidence="5 6" id="KW-0472">Membrane</keyword>
<evidence type="ECO:0000313" key="9">
    <source>
        <dbReference type="EMBL" id="KYG73569.1"/>
    </source>
</evidence>
<feature type="domain" description="MacB-like periplasmic core" evidence="8">
    <location>
        <begin position="20"/>
        <end position="208"/>
    </location>
</feature>
<evidence type="ECO:0000259" key="8">
    <source>
        <dbReference type="Pfam" id="PF12704"/>
    </source>
</evidence>
<feature type="domain" description="MacB-like periplasmic core" evidence="8">
    <location>
        <begin position="471"/>
        <end position="631"/>
    </location>
</feature>
<evidence type="ECO:0000313" key="10">
    <source>
        <dbReference type="Proteomes" id="UP000075606"/>
    </source>
</evidence>
<keyword evidence="4 6" id="KW-1133">Transmembrane helix</keyword>
<evidence type="ECO:0000259" key="7">
    <source>
        <dbReference type="Pfam" id="PF02687"/>
    </source>
</evidence>
<dbReference type="PANTHER" id="PTHR30572:SF18">
    <property type="entry name" value="ABC-TYPE MACROLIDE FAMILY EXPORT SYSTEM PERMEASE COMPONENT 2"/>
    <property type="match status" value="1"/>
</dbReference>
<feature type="transmembrane region" description="Helical" evidence="6">
    <location>
        <begin position="343"/>
        <end position="367"/>
    </location>
</feature>
<dbReference type="GO" id="GO:0005886">
    <property type="term" value="C:plasma membrane"/>
    <property type="evidence" value="ECO:0007669"/>
    <property type="project" value="UniProtKB-SubCell"/>
</dbReference>
<feature type="transmembrane region" description="Helical" evidence="6">
    <location>
        <begin position="387"/>
        <end position="410"/>
    </location>
</feature>
<gene>
    <name evidence="9" type="ORF">AWW68_12830</name>
</gene>
<dbReference type="InterPro" id="IPR003838">
    <property type="entry name" value="ABC3_permease_C"/>
</dbReference>
<feature type="transmembrane region" description="Helical" evidence="6">
    <location>
        <begin position="720"/>
        <end position="738"/>
    </location>
</feature>
<dbReference type="Pfam" id="PF12704">
    <property type="entry name" value="MacB_PCD"/>
    <property type="match status" value="2"/>
</dbReference>
<evidence type="ECO:0000256" key="1">
    <source>
        <dbReference type="ARBA" id="ARBA00004651"/>
    </source>
</evidence>
<dbReference type="PANTHER" id="PTHR30572">
    <property type="entry name" value="MEMBRANE COMPONENT OF TRANSPORTER-RELATED"/>
    <property type="match status" value="1"/>
</dbReference>
<keyword evidence="2" id="KW-1003">Cell membrane</keyword>
<feature type="transmembrane region" description="Helical" evidence="6">
    <location>
        <begin position="666"/>
        <end position="691"/>
    </location>
</feature>
<organism evidence="9 10">
    <name type="scientific">Roseivirga spongicola</name>
    <dbReference type="NCBI Taxonomy" id="333140"/>
    <lineage>
        <taxon>Bacteria</taxon>
        <taxon>Pseudomonadati</taxon>
        <taxon>Bacteroidota</taxon>
        <taxon>Cytophagia</taxon>
        <taxon>Cytophagales</taxon>
        <taxon>Roseivirgaceae</taxon>
        <taxon>Roseivirga</taxon>
    </lineage>
</organism>
<dbReference type="OrthoDB" id="974363at2"/>
<evidence type="ECO:0000256" key="4">
    <source>
        <dbReference type="ARBA" id="ARBA00022989"/>
    </source>
</evidence>
<feature type="transmembrane region" description="Helical" evidence="6">
    <location>
        <begin position="758"/>
        <end position="779"/>
    </location>
</feature>
<feature type="transmembrane region" description="Helical" evidence="6">
    <location>
        <begin position="431"/>
        <end position="454"/>
    </location>
</feature>
<comment type="subcellular location">
    <subcellularLocation>
        <location evidence="1">Cell membrane</location>
        <topology evidence="1">Multi-pass membrane protein</topology>
    </subcellularLocation>
</comment>
<evidence type="ECO:0000256" key="2">
    <source>
        <dbReference type="ARBA" id="ARBA00022475"/>
    </source>
</evidence>
<evidence type="ECO:0000256" key="3">
    <source>
        <dbReference type="ARBA" id="ARBA00022692"/>
    </source>
</evidence>
<dbReference type="InterPro" id="IPR050250">
    <property type="entry name" value="Macrolide_Exporter_MacB"/>
</dbReference>
<evidence type="ECO:0000256" key="6">
    <source>
        <dbReference type="SAM" id="Phobius"/>
    </source>
</evidence>
<sequence>MLKNHLKLAFRRLIKNRFYTLINLLGLSVGFASVLIIFLFVKKERAFDKFHSKLDRIEHLAIVTERDGTAQKSTRTSGPILVELATDYPAIEAFSRYELSGGSKFVSDSTISEDLAISHNTFQVDSKFNEIFDFKLKYGQYPDFDNDHSAIIITESKAKALFETGQKAIGRSVFSSFNKEEYIVKGVIEDIPESSSLRFDCLTSLMGAYPSVEGKTSFIKMWGNNIVNNVVLFKKGVTREQRELVAHEIAELYNTRVVHQELPSSFEFQPFKEAHFDLATNDHFSDQTDESYLLIFSTIALVILFASLANYCSLTLSQSVERVKEIGVKRTVGASTMNLISHYFFESVILTSSAFILALIIIEVSVPEIESVINKSLGVQIFSDLTLLSKCFSAVVLVSFLSILYPAYIASRRGLSNFKAHGSSALFRRTSFIYVVNCFQAAVFVFLLAATLFVNQQLDFVQNENLGFNKEHVLMVSVNTRESIFKKNELKATFVKSPYVQHAAISSSYPVEHARPTYAAKEELNFIQYTADAEFLGVFDFDLIEGRPLENLEHHKNYTILNETAVEALGFDEPIGKKFNGKEIIGVVADFHAESKRELIKPLAIRLFEHDGFGWILMRLKSDNIQAAMDDVLERYEEVTGSSKITYRFFDEQYDKIYASEKVIKYLMQIFTGIALLISFFGVFGSSSYTVRRRVKEISIRKVLGANLIDLNRAINKSGLRYLVISALVAIPLSYWWINDWLAQFSYQINVGALNYAPVLMITALLIIPAMLFQVVKVYHTKTVNYLKDE</sequence>
<dbReference type="EMBL" id="LRPC01000028">
    <property type="protein sequence ID" value="KYG73569.1"/>
    <property type="molecule type" value="Genomic_DNA"/>
</dbReference>
<feature type="domain" description="ABC3 transporter permease C-terminal" evidence="7">
    <location>
        <begin position="298"/>
        <end position="413"/>
    </location>
</feature>
<dbReference type="STRING" id="333140.AWW68_12830"/>
<keyword evidence="3 6" id="KW-0812">Transmembrane</keyword>
<dbReference type="GO" id="GO:0022857">
    <property type="term" value="F:transmembrane transporter activity"/>
    <property type="evidence" value="ECO:0007669"/>
    <property type="project" value="TreeGrafter"/>
</dbReference>
<dbReference type="Pfam" id="PF02687">
    <property type="entry name" value="FtsX"/>
    <property type="match status" value="2"/>
</dbReference>
<protein>
    <submittedName>
        <fullName evidence="9">Uncharacterized protein</fullName>
    </submittedName>
</protein>
<accession>A0A150X4C1</accession>
<feature type="transmembrane region" description="Helical" evidence="6">
    <location>
        <begin position="21"/>
        <end position="41"/>
    </location>
</feature>